<dbReference type="EMBL" id="MU853423">
    <property type="protein sequence ID" value="KAK4131588.1"/>
    <property type="molecule type" value="Genomic_DNA"/>
</dbReference>
<evidence type="ECO:0000259" key="3">
    <source>
        <dbReference type="PROSITE" id="PS51212"/>
    </source>
</evidence>
<dbReference type="PANTHER" id="PTHR45964:SF5">
    <property type="entry name" value="WSCD FAMILY MEMBER CG9164"/>
    <property type="match status" value="1"/>
</dbReference>
<keyword evidence="1" id="KW-0677">Repeat</keyword>
<dbReference type="SMART" id="SM00321">
    <property type="entry name" value="WSC"/>
    <property type="match status" value="2"/>
</dbReference>
<accession>A0AAN6ZBD0</accession>
<dbReference type="Pfam" id="PF01822">
    <property type="entry name" value="WSC"/>
    <property type="match status" value="2"/>
</dbReference>
<feature type="domain" description="WSC" evidence="3">
    <location>
        <begin position="16"/>
        <end position="107"/>
    </location>
</feature>
<keyword evidence="2" id="KW-0732">Signal</keyword>
<reference evidence="4" key="1">
    <citation type="journal article" date="2023" name="Mol. Phylogenet. Evol.">
        <title>Genome-scale phylogeny and comparative genomics of the fungal order Sordariales.</title>
        <authorList>
            <person name="Hensen N."/>
            <person name="Bonometti L."/>
            <person name="Westerberg I."/>
            <person name="Brannstrom I.O."/>
            <person name="Guillou S."/>
            <person name="Cros-Aarteil S."/>
            <person name="Calhoun S."/>
            <person name="Haridas S."/>
            <person name="Kuo A."/>
            <person name="Mondo S."/>
            <person name="Pangilinan J."/>
            <person name="Riley R."/>
            <person name="LaButti K."/>
            <person name="Andreopoulos B."/>
            <person name="Lipzen A."/>
            <person name="Chen C."/>
            <person name="Yan M."/>
            <person name="Daum C."/>
            <person name="Ng V."/>
            <person name="Clum A."/>
            <person name="Steindorff A."/>
            <person name="Ohm R.A."/>
            <person name="Martin F."/>
            <person name="Silar P."/>
            <person name="Natvig D.O."/>
            <person name="Lalanne C."/>
            <person name="Gautier V."/>
            <person name="Ament-Velasquez S.L."/>
            <person name="Kruys A."/>
            <person name="Hutchinson M.I."/>
            <person name="Powell A.J."/>
            <person name="Barry K."/>
            <person name="Miller A.N."/>
            <person name="Grigoriev I.V."/>
            <person name="Debuchy R."/>
            <person name="Gladieux P."/>
            <person name="Hiltunen Thoren M."/>
            <person name="Johannesson H."/>
        </authorList>
    </citation>
    <scope>NUCLEOTIDE SEQUENCE</scope>
    <source>
        <strain evidence="4">CBS 123565</strain>
    </source>
</reference>
<organism evidence="4 5">
    <name type="scientific">Trichocladium antarcticum</name>
    <dbReference type="NCBI Taxonomy" id="1450529"/>
    <lineage>
        <taxon>Eukaryota</taxon>
        <taxon>Fungi</taxon>
        <taxon>Dikarya</taxon>
        <taxon>Ascomycota</taxon>
        <taxon>Pezizomycotina</taxon>
        <taxon>Sordariomycetes</taxon>
        <taxon>Sordariomycetidae</taxon>
        <taxon>Sordariales</taxon>
        <taxon>Chaetomiaceae</taxon>
        <taxon>Trichocladium</taxon>
    </lineage>
</organism>
<dbReference type="InterPro" id="IPR051589">
    <property type="entry name" value="Sialate-O-sulfotransferase"/>
</dbReference>
<feature type="domain" description="WSC" evidence="3">
    <location>
        <begin position="123"/>
        <end position="217"/>
    </location>
</feature>
<protein>
    <submittedName>
        <fullName evidence="4">WSC-domain-containing protein</fullName>
    </submittedName>
</protein>
<dbReference type="AlphaFoldDB" id="A0AAN6ZBD0"/>
<dbReference type="InterPro" id="IPR002889">
    <property type="entry name" value="WSC_carb-bd"/>
</dbReference>
<gene>
    <name evidence="4" type="ORF">BT67DRAFT_387698</name>
</gene>
<evidence type="ECO:0000313" key="4">
    <source>
        <dbReference type="EMBL" id="KAK4131588.1"/>
    </source>
</evidence>
<proteinExistence type="predicted"/>
<comment type="caution">
    <text evidence="4">The sequence shown here is derived from an EMBL/GenBank/DDBJ whole genome shotgun (WGS) entry which is preliminary data.</text>
</comment>
<keyword evidence="5" id="KW-1185">Reference proteome</keyword>
<dbReference type="Proteomes" id="UP001304895">
    <property type="component" value="Unassembled WGS sequence"/>
</dbReference>
<evidence type="ECO:0000313" key="5">
    <source>
        <dbReference type="Proteomes" id="UP001304895"/>
    </source>
</evidence>
<feature type="signal peptide" evidence="2">
    <location>
        <begin position="1"/>
        <end position="16"/>
    </location>
</feature>
<dbReference type="PANTHER" id="PTHR45964">
    <property type="entry name" value="WSCD FAMILY MEMBER CG9164"/>
    <property type="match status" value="1"/>
</dbReference>
<name>A0AAN6ZBD0_9PEZI</name>
<sequence>MLQLLALAAAVPAVLAQTYYGCYVDPPAGSLSGSTLVDYTAMTIAACELHCTGFDLWAVEYGGECTCGNALAQGSFPSFSTDCNVACPGDPLVACGGGNRLSLYGTSATAPAVTPYPHAPVTAYQDEGCWTETAGVRALDGPMGFSATAMTVAECGDYCLNSGHLWFGLEYAQECYCGGALNVNSTSVLPAECNMACSGNGAQTCGGSNRLSVYQWV</sequence>
<evidence type="ECO:0000256" key="2">
    <source>
        <dbReference type="SAM" id="SignalP"/>
    </source>
</evidence>
<reference evidence="4" key="2">
    <citation type="submission" date="2023-05" db="EMBL/GenBank/DDBJ databases">
        <authorList>
            <consortium name="Lawrence Berkeley National Laboratory"/>
            <person name="Steindorff A."/>
            <person name="Hensen N."/>
            <person name="Bonometti L."/>
            <person name="Westerberg I."/>
            <person name="Brannstrom I.O."/>
            <person name="Guillou S."/>
            <person name="Cros-Aarteil S."/>
            <person name="Calhoun S."/>
            <person name="Haridas S."/>
            <person name="Kuo A."/>
            <person name="Mondo S."/>
            <person name="Pangilinan J."/>
            <person name="Riley R."/>
            <person name="Labutti K."/>
            <person name="Andreopoulos B."/>
            <person name="Lipzen A."/>
            <person name="Chen C."/>
            <person name="Yanf M."/>
            <person name="Daum C."/>
            <person name="Ng V."/>
            <person name="Clum A."/>
            <person name="Ohm R."/>
            <person name="Martin F."/>
            <person name="Silar P."/>
            <person name="Natvig D."/>
            <person name="Lalanne C."/>
            <person name="Gautier V."/>
            <person name="Ament-Velasquez S.L."/>
            <person name="Kruys A."/>
            <person name="Hutchinson M.I."/>
            <person name="Powell A.J."/>
            <person name="Barry K."/>
            <person name="Miller A.N."/>
            <person name="Grigoriev I.V."/>
            <person name="Debuchy R."/>
            <person name="Gladieux P."/>
            <person name="Thoren M.H."/>
            <person name="Johannesson H."/>
        </authorList>
    </citation>
    <scope>NUCLEOTIDE SEQUENCE</scope>
    <source>
        <strain evidence="4">CBS 123565</strain>
    </source>
</reference>
<feature type="chain" id="PRO_5043046811" evidence="2">
    <location>
        <begin position="17"/>
        <end position="217"/>
    </location>
</feature>
<dbReference type="PROSITE" id="PS51212">
    <property type="entry name" value="WSC"/>
    <property type="match status" value="2"/>
</dbReference>
<evidence type="ECO:0000256" key="1">
    <source>
        <dbReference type="ARBA" id="ARBA00022737"/>
    </source>
</evidence>